<dbReference type="EMBL" id="LHQL01000010">
    <property type="protein sequence ID" value="OOQ50396.1"/>
    <property type="molecule type" value="Genomic_DNA"/>
</dbReference>
<evidence type="ECO:0000313" key="3">
    <source>
        <dbReference type="Proteomes" id="UP000190306"/>
    </source>
</evidence>
<gene>
    <name evidence="2" type="ORF">AFM16_21355</name>
</gene>
<comment type="caution">
    <text evidence="2">The sequence shown here is derived from an EMBL/GenBank/DDBJ whole genome shotgun (WGS) entry which is preliminary data.</text>
</comment>
<keyword evidence="1" id="KW-1133">Transmembrane helix</keyword>
<dbReference type="Proteomes" id="UP000190306">
    <property type="component" value="Chromosome"/>
</dbReference>
<organism evidence="2 3">
    <name type="scientific">Streptomyces antibioticus</name>
    <dbReference type="NCBI Taxonomy" id="1890"/>
    <lineage>
        <taxon>Bacteria</taxon>
        <taxon>Bacillati</taxon>
        <taxon>Actinomycetota</taxon>
        <taxon>Actinomycetes</taxon>
        <taxon>Kitasatosporales</taxon>
        <taxon>Streptomycetaceae</taxon>
        <taxon>Streptomyces</taxon>
    </lineage>
</organism>
<evidence type="ECO:0000256" key="1">
    <source>
        <dbReference type="SAM" id="Phobius"/>
    </source>
</evidence>
<protein>
    <submittedName>
        <fullName evidence="2">Uncharacterized protein</fullName>
    </submittedName>
</protein>
<feature type="transmembrane region" description="Helical" evidence="1">
    <location>
        <begin position="63"/>
        <end position="82"/>
    </location>
</feature>
<evidence type="ECO:0000313" key="2">
    <source>
        <dbReference type="EMBL" id="OOQ50396.1"/>
    </source>
</evidence>
<name>A0ABX3LIC4_STRAT</name>
<accession>A0ABX3LIC4</accession>
<keyword evidence="3" id="KW-1185">Reference proteome</keyword>
<proteinExistence type="predicted"/>
<keyword evidence="1" id="KW-0472">Membrane</keyword>
<reference evidence="2 3" key="1">
    <citation type="submission" date="2015-07" db="EMBL/GenBank/DDBJ databases">
        <title>Draft Genome Sequence of Streptomyces antibioticus, IMRU 3720 reveals insights in the evolution of actinomycin biosynthetic gene clusters in Streptomyces.</title>
        <authorList>
            <person name="Crnovcic I."/>
            <person name="Ruckert C."/>
            <person name="Kalinowksi J."/>
            <person name="Keller U."/>
        </authorList>
    </citation>
    <scope>NUCLEOTIDE SEQUENCE [LARGE SCALE GENOMIC DNA]</scope>
    <source>
        <strain evidence="2 3">DSM 41481</strain>
    </source>
</reference>
<sequence length="87" mass="9003">MEVVELAGRGPTDMSVAGLVVCAVLLPLGVSVGSNIAQAADRVHALLAVVLPGPVERESSRSLRFAGWVIAFLSFVGMVVEIRSGVT</sequence>
<keyword evidence="1" id="KW-0812">Transmembrane</keyword>